<dbReference type="OrthoDB" id="2729040at2"/>
<dbReference type="AlphaFoldDB" id="A0A220U5L7"/>
<evidence type="ECO:0008006" key="4">
    <source>
        <dbReference type="Google" id="ProtNLM"/>
    </source>
</evidence>
<feature type="transmembrane region" description="Helical" evidence="1">
    <location>
        <begin position="16"/>
        <end position="37"/>
    </location>
</feature>
<dbReference type="EMBL" id="CP022315">
    <property type="protein sequence ID" value="ASK63013.1"/>
    <property type="molecule type" value="Genomic_DNA"/>
</dbReference>
<gene>
    <name evidence="2" type="ORF">CFK37_13095</name>
</gene>
<evidence type="ECO:0000313" key="2">
    <source>
        <dbReference type="EMBL" id="ASK63013.1"/>
    </source>
</evidence>
<keyword evidence="3" id="KW-1185">Reference proteome</keyword>
<dbReference type="Proteomes" id="UP000198312">
    <property type="component" value="Chromosome"/>
</dbReference>
<protein>
    <recommendedName>
        <fullName evidence="4">DUF945 domain-containing protein</fullName>
    </recommendedName>
</protein>
<dbReference type="KEGG" id="vil:CFK37_13095"/>
<name>A0A220U5L7_9BACI</name>
<accession>A0A220U5L7</accession>
<keyword evidence="1" id="KW-0472">Membrane</keyword>
<proteinExistence type="predicted"/>
<reference evidence="2 3" key="1">
    <citation type="submission" date="2017-07" db="EMBL/GenBank/DDBJ databases">
        <title>Virgibacillus sp. LM2416.</title>
        <authorList>
            <person name="Tak E.J."/>
            <person name="Bae J.-W."/>
        </authorList>
    </citation>
    <scope>NUCLEOTIDE SEQUENCE [LARGE SCALE GENOMIC DNA]</scope>
    <source>
        <strain evidence="2 3">LM2416</strain>
    </source>
</reference>
<keyword evidence="1" id="KW-0812">Transmembrane</keyword>
<sequence length="537" mass="60133">MDGSSNNRKRGTSKKFIIFIITALLIIGGSVSAFVLLNISDKQKYFLAEKTSFEVIGDQFEKRFEPELNWQENVQDNPVDTTLELSATYNDPNANLTTFGPAQIINNSTLTIHNAMDTKEKRMATEVSGAFGGITIDGLNFYLTSNKLLVELPFLKELLQVKDADVGKLLHEVDPTVYTGKEKVDFETFFNGSEVLSKDDQKYLQKEYLETIYDNLPDDAFKAADDSIKVNEKSIDAEKLTFHLSEKQVKDILSSTMKRMKDDKRLKEIIKEQLAIQTLGAGVSTSNLTPGLQNDLDDMMEEFDTTLENAIKQLESFQIPDGMTSTIWVRDDLIVKRDFSLTMGPSEDELLTFTINGTQILGESNQTFDYTLGFIEGAKDSATAENELTVTGDLSWKNNKADDSIKLAAGDGEFTYEGTSTLKDGKRDFERIFALKTGTDEGQLTWSGNAAYNEDKMNSENTLSLQLPGMPEDVFSLQVAKDAKLIKKVEIPQDQDVKDIGSMKVNEIMQYFQNEVTPQFQKWAFKIMGTSGNLNGF</sequence>
<keyword evidence="1" id="KW-1133">Transmembrane helix</keyword>
<evidence type="ECO:0000256" key="1">
    <source>
        <dbReference type="SAM" id="Phobius"/>
    </source>
</evidence>
<dbReference type="RefSeq" id="WP_089062272.1">
    <property type="nucleotide sequence ID" value="NZ_CP022315.1"/>
</dbReference>
<evidence type="ECO:0000313" key="3">
    <source>
        <dbReference type="Proteomes" id="UP000198312"/>
    </source>
</evidence>
<organism evidence="2 3">
    <name type="scientific">Virgibacillus phasianinus</name>
    <dbReference type="NCBI Taxonomy" id="2017483"/>
    <lineage>
        <taxon>Bacteria</taxon>
        <taxon>Bacillati</taxon>
        <taxon>Bacillota</taxon>
        <taxon>Bacilli</taxon>
        <taxon>Bacillales</taxon>
        <taxon>Bacillaceae</taxon>
        <taxon>Virgibacillus</taxon>
    </lineage>
</organism>